<dbReference type="EMBL" id="CACVBM020001379">
    <property type="protein sequence ID" value="CAA7047613.1"/>
    <property type="molecule type" value="Genomic_DNA"/>
</dbReference>
<dbReference type="OrthoDB" id="1090320at2759"/>
<dbReference type="PANTHER" id="PTHR46481:SF2">
    <property type="entry name" value="BED-TYPE DOMAIN-CONTAINING PROTEIN"/>
    <property type="match status" value="1"/>
</dbReference>
<evidence type="ECO:0000313" key="3">
    <source>
        <dbReference type="Proteomes" id="UP000467841"/>
    </source>
</evidence>
<dbReference type="PANTHER" id="PTHR46481">
    <property type="entry name" value="ZINC FINGER BED DOMAIN-CONTAINING PROTEIN 4"/>
    <property type="match status" value="1"/>
</dbReference>
<proteinExistence type="predicted"/>
<dbReference type="InterPro" id="IPR012337">
    <property type="entry name" value="RNaseH-like_sf"/>
</dbReference>
<sequence length="340" mass="37816">MASSDSHQLDDDEVNGREGDEEHVQTPSSASKGKRKAKVDEMCCPTASGTTNLKKLSCKSSNVWQAANKSKTQTVLTPSSEDGNLSLGKVSETVFKEATHELVVLAQLPLSFIEGVGWRHFCSKANLYTPNCRKTCTKEMYATRKAAMKKILGKNNQRLSLTTDIWVAPHTAASYMVITAHFVDASFQLKKMIIGFKSIADHKGGTVSRVLLECLQEWDIKRIFCITVDNATANTSALKKFKEAFRQANGDEAFVLDGEFLHLRCATHILNLIVKEGLMEVDDSISAIRNGIQYVRSSTPRIKSFEFHVDSGKITRGSLPLDVKTRWNSTYLMLEQALKF</sequence>
<dbReference type="InterPro" id="IPR052035">
    <property type="entry name" value="ZnF_BED_domain_contain"/>
</dbReference>
<reference evidence="2" key="1">
    <citation type="submission" date="2020-01" db="EMBL/GenBank/DDBJ databases">
        <authorList>
            <person name="Mishra B."/>
        </authorList>
    </citation>
    <scope>NUCLEOTIDE SEQUENCE [LARGE SCALE GENOMIC DNA]</scope>
</reference>
<feature type="compositionally biased region" description="Basic and acidic residues" evidence="1">
    <location>
        <begin position="14"/>
        <end position="24"/>
    </location>
</feature>
<accession>A0A6D2K0H3</accession>
<feature type="region of interest" description="Disordered" evidence="1">
    <location>
        <begin position="1"/>
        <end position="38"/>
    </location>
</feature>
<dbReference type="Proteomes" id="UP000467841">
    <property type="component" value="Unassembled WGS sequence"/>
</dbReference>
<dbReference type="SUPFAM" id="SSF53098">
    <property type="entry name" value="Ribonuclease H-like"/>
    <property type="match status" value="1"/>
</dbReference>
<protein>
    <recommendedName>
        <fullName evidence="4">hAT-like transposase RNase-H fold domain-containing protein</fullName>
    </recommendedName>
</protein>
<evidence type="ECO:0008006" key="4">
    <source>
        <dbReference type="Google" id="ProtNLM"/>
    </source>
</evidence>
<evidence type="ECO:0000256" key="1">
    <source>
        <dbReference type="SAM" id="MobiDB-lite"/>
    </source>
</evidence>
<comment type="caution">
    <text evidence="2">The sequence shown here is derived from an EMBL/GenBank/DDBJ whole genome shotgun (WGS) entry which is preliminary data.</text>
</comment>
<organism evidence="2 3">
    <name type="scientific">Microthlaspi erraticum</name>
    <dbReference type="NCBI Taxonomy" id="1685480"/>
    <lineage>
        <taxon>Eukaryota</taxon>
        <taxon>Viridiplantae</taxon>
        <taxon>Streptophyta</taxon>
        <taxon>Embryophyta</taxon>
        <taxon>Tracheophyta</taxon>
        <taxon>Spermatophyta</taxon>
        <taxon>Magnoliopsida</taxon>
        <taxon>eudicotyledons</taxon>
        <taxon>Gunneridae</taxon>
        <taxon>Pentapetalae</taxon>
        <taxon>rosids</taxon>
        <taxon>malvids</taxon>
        <taxon>Brassicales</taxon>
        <taxon>Brassicaceae</taxon>
        <taxon>Coluteocarpeae</taxon>
        <taxon>Microthlaspi</taxon>
    </lineage>
</organism>
<keyword evidence="3" id="KW-1185">Reference proteome</keyword>
<evidence type="ECO:0000313" key="2">
    <source>
        <dbReference type="EMBL" id="CAA7047613.1"/>
    </source>
</evidence>
<dbReference type="AlphaFoldDB" id="A0A6D2K0H3"/>
<gene>
    <name evidence="2" type="ORF">MERR_LOCUS34848</name>
</gene>
<name>A0A6D2K0H3_9BRAS</name>